<accession>A0A7K0KBJ1</accession>
<dbReference type="InterPro" id="IPR002656">
    <property type="entry name" value="Acyl_transf_3_dom"/>
</dbReference>
<feature type="transmembrane region" description="Helical" evidence="1">
    <location>
        <begin position="117"/>
        <end position="135"/>
    </location>
</feature>
<feature type="transmembrane region" description="Helical" evidence="1">
    <location>
        <begin position="169"/>
        <end position="188"/>
    </location>
</feature>
<feature type="transmembrane region" description="Helical" evidence="1">
    <location>
        <begin position="12"/>
        <end position="33"/>
    </location>
</feature>
<gene>
    <name evidence="3" type="ORF">FYJ73_01110</name>
</gene>
<feature type="transmembrane region" description="Helical" evidence="1">
    <location>
        <begin position="348"/>
        <end position="370"/>
    </location>
</feature>
<feature type="transmembrane region" description="Helical" evidence="1">
    <location>
        <begin position="142"/>
        <end position="163"/>
    </location>
</feature>
<keyword evidence="3" id="KW-0012">Acyltransferase</keyword>
<dbReference type="Proteomes" id="UP000438914">
    <property type="component" value="Unassembled WGS sequence"/>
</dbReference>
<keyword evidence="4" id="KW-1185">Reference proteome</keyword>
<sequence length="386" mass="43232">MVNNTSREHWIDLLRGCCMLAILLFHTESYMAGEALIPYYIYVGDALVIFFYLSGYLIYRPEGFSLRHKMRSILQRLVIPYLAFTTLMAVPKALAHGMTLSGRTVGLLLESIVLGQVSWFVAALIVAELVFSLILHVSRENIWAVVLIAVLGLPTSLFASHHVGECCVWQLNQALLALSYLALGYGIHRMKNNLSIQREWNCTNQGRDFLFPFRFYSLPNGVRKQLCSSLKATMLIAALAALMIIKGLERKSGGNFILCPLQISHGVLFAADSLLAVFLTTEVCQSLEQLCLHTSKAMNSLEATTRRLLWLLEHTGRQSLVYYFFCGGIPLLVSRVLPHIGLTYHDNYGIILLAFALVYLVTGILADLCYRFCPQLAGSRSQKDKT</sequence>
<feature type="transmembrane region" description="Helical" evidence="1">
    <location>
        <begin position="320"/>
        <end position="342"/>
    </location>
</feature>
<keyword evidence="3" id="KW-0808">Transferase</keyword>
<feature type="transmembrane region" description="Helical" evidence="1">
    <location>
        <begin position="79"/>
        <end position="97"/>
    </location>
</feature>
<reference evidence="3 4" key="1">
    <citation type="submission" date="2019-08" db="EMBL/GenBank/DDBJ databases">
        <title>In-depth cultivation of the pig gut microbiome towards novel bacterial diversity and tailored functional studies.</title>
        <authorList>
            <person name="Wylensek D."/>
            <person name="Hitch T.C.A."/>
            <person name="Clavel T."/>
        </authorList>
    </citation>
    <scope>NUCLEOTIDE SEQUENCE [LARGE SCALE GENOMIC DNA]</scope>
    <source>
        <strain evidence="3 4">LKV-178-WT-2A</strain>
    </source>
</reference>
<evidence type="ECO:0000259" key="2">
    <source>
        <dbReference type="Pfam" id="PF01757"/>
    </source>
</evidence>
<organism evidence="3 4">
    <name type="scientific">Hallella mizrahii</name>
    <dbReference type="NCBI Taxonomy" id="2606637"/>
    <lineage>
        <taxon>Bacteria</taxon>
        <taxon>Pseudomonadati</taxon>
        <taxon>Bacteroidota</taxon>
        <taxon>Bacteroidia</taxon>
        <taxon>Bacteroidales</taxon>
        <taxon>Prevotellaceae</taxon>
        <taxon>Hallella</taxon>
    </lineage>
</organism>
<evidence type="ECO:0000313" key="4">
    <source>
        <dbReference type="Proteomes" id="UP000438914"/>
    </source>
</evidence>
<dbReference type="EMBL" id="VUNG01000002">
    <property type="protein sequence ID" value="MST83297.1"/>
    <property type="molecule type" value="Genomic_DNA"/>
</dbReference>
<dbReference type="AlphaFoldDB" id="A0A7K0KBJ1"/>
<keyword evidence="1" id="KW-0812">Transmembrane</keyword>
<protein>
    <submittedName>
        <fullName evidence="3">Acyltransferase</fullName>
    </submittedName>
</protein>
<dbReference type="Pfam" id="PF01757">
    <property type="entry name" value="Acyl_transf_3"/>
    <property type="match status" value="1"/>
</dbReference>
<feature type="domain" description="Acyltransferase 3" evidence="2">
    <location>
        <begin position="9"/>
        <end position="349"/>
    </location>
</feature>
<dbReference type="RefSeq" id="WP_154532775.1">
    <property type="nucleotide sequence ID" value="NZ_VUNG01000002.1"/>
</dbReference>
<keyword evidence="1" id="KW-1133">Transmembrane helix</keyword>
<evidence type="ECO:0000256" key="1">
    <source>
        <dbReference type="SAM" id="Phobius"/>
    </source>
</evidence>
<comment type="caution">
    <text evidence="3">The sequence shown here is derived from an EMBL/GenBank/DDBJ whole genome shotgun (WGS) entry which is preliminary data.</text>
</comment>
<name>A0A7K0KBJ1_9BACT</name>
<keyword evidence="1" id="KW-0472">Membrane</keyword>
<proteinExistence type="predicted"/>
<feature type="transmembrane region" description="Helical" evidence="1">
    <location>
        <begin position="39"/>
        <end position="59"/>
    </location>
</feature>
<evidence type="ECO:0000313" key="3">
    <source>
        <dbReference type="EMBL" id="MST83297.1"/>
    </source>
</evidence>
<dbReference type="GO" id="GO:0016747">
    <property type="term" value="F:acyltransferase activity, transferring groups other than amino-acyl groups"/>
    <property type="evidence" value="ECO:0007669"/>
    <property type="project" value="InterPro"/>
</dbReference>